<dbReference type="AlphaFoldDB" id="A0A6I4VWN9"/>
<dbReference type="Gene3D" id="3.40.1190.10">
    <property type="entry name" value="Mur-like, catalytic domain"/>
    <property type="match status" value="1"/>
</dbReference>
<dbReference type="EMBL" id="WUUL01000001">
    <property type="protein sequence ID" value="MXQ52422.1"/>
    <property type="molecule type" value="Genomic_DNA"/>
</dbReference>
<sequence length="158" mass="17592">MRATTLGKAASIMRGRLLSGKPNLPVHEVNFAKFRALKSHQIYVYTKQSKWEKQLAAIQKVRPIAIVIPTHLSARGVPASVAIIRTKDPYAAYWKMALWNWKQMNPKVIGITGSAGKSTTTAMVASILHQHYQMVRTDGNLNTFTFPISLYALGQTPD</sequence>
<dbReference type="Pfam" id="PF08245">
    <property type="entry name" value="Mur_ligase_M"/>
    <property type="match status" value="1"/>
</dbReference>
<keyword evidence="2" id="KW-0547">Nucleotide-binding</keyword>
<evidence type="ECO:0000313" key="5">
    <source>
        <dbReference type="EMBL" id="MXQ52422.1"/>
    </source>
</evidence>
<evidence type="ECO:0000313" key="6">
    <source>
        <dbReference type="Proteomes" id="UP000430692"/>
    </source>
</evidence>
<keyword evidence="3" id="KW-0067">ATP-binding</keyword>
<dbReference type="GO" id="GO:0005524">
    <property type="term" value="F:ATP binding"/>
    <property type="evidence" value="ECO:0007669"/>
    <property type="project" value="UniProtKB-KW"/>
</dbReference>
<evidence type="ECO:0000256" key="2">
    <source>
        <dbReference type="ARBA" id="ARBA00022741"/>
    </source>
</evidence>
<feature type="domain" description="Mur ligase central" evidence="4">
    <location>
        <begin position="111"/>
        <end position="143"/>
    </location>
</feature>
<dbReference type="Proteomes" id="UP000430692">
    <property type="component" value="Unassembled WGS sequence"/>
</dbReference>
<organism evidence="5 6">
    <name type="scientific">Shimazuella alba</name>
    <dbReference type="NCBI Taxonomy" id="2690964"/>
    <lineage>
        <taxon>Bacteria</taxon>
        <taxon>Bacillati</taxon>
        <taxon>Bacillota</taxon>
        <taxon>Bacilli</taxon>
        <taxon>Bacillales</taxon>
        <taxon>Thermoactinomycetaceae</taxon>
        <taxon>Shimazuella</taxon>
    </lineage>
</organism>
<dbReference type="RefSeq" id="WP_160799446.1">
    <property type="nucleotide sequence ID" value="NZ_WUUL01000001.1"/>
</dbReference>
<gene>
    <name evidence="5" type="ORF">GSM42_01365</name>
</gene>
<dbReference type="PANTHER" id="PTHR43024:SF1">
    <property type="entry name" value="UDP-N-ACETYLMURAMOYL-TRIPEPTIDE--D-ALANYL-D-ALANINE LIGASE"/>
    <property type="match status" value="1"/>
</dbReference>
<dbReference type="GO" id="GO:0016881">
    <property type="term" value="F:acid-amino acid ligase activity"/>
    <property type="evidence" value="ECO:0007669"/>
    <property type="project" value="InterPro"/>
</dbReference>
<dbReference type="PANTHER" id="PTHR43024">
    <property type="entry name" value="UDP-N-ACETYLMURAMOYL-TRIPEPTIDE--D-ALANYL-D-ALANINE LIGASE"/>
    <property type="match status" value="1"/>
</dbReference>
<dbReference type="InterPro" id="IPR013221">
    <property type="entry name" value="Mur_ligase_cen"/>
</dbReference>
<accession>A0A6I4VWN9</accession>
<evidence type="ECO:0000256" key="3">
    <source>
        <dbReference type="ARBA" id="ARBA00022840"/>
    </source>
</evidence>
<evidence type="ECO:0000256" key="1">
    <source>
        <dbReference type="ARBA" id="ARBA00022598"/>
    </source>
</evidence>
<reference evidence="5 6" key="1">
    <citation type="submission" date="2019-12" db="EMBL/GenBank/DDBJ databases">
        <title>Whole-genome analyses of novel actinobacteria.</title>
        <authorList>
            <person name="Sahin N."/>
            <person name="Saygin H."/>
        </authorList>
    </citation>
    <scope>NUCLEOTIDE SEQUENCE [LARGE SCALE GENOMIC DNA]</scope>
    <source>
        <strain evidence="5 6">KC615</strain>
    </source>
</reference>
<protein>
    <recommendedName>
        <fullName evidence="4">Mur ligase central domain-containing protein</fullName>
    </recommendedName>
</protein>
<comment type="caution">
    <text evidence="5">The sequence shown here is derived from an EMBL/GenBank/DDBJ whole genome shotgun (WGS) entry which is preliminary data.</text>
</comment>
<keyword evidence="6" id="KW-1185">Reference proteome</keyword>
<dbReference type="InterPro" id="IPR051046">
    <property type="entry name" value="MurCDEF_CellWall_CoF430Synth"/>
</dbReference>
<keyword evidence="1" id="KW-0436">Ligase</keyword>
<evidence type="ECO:0000259" key="4">
    <source>
        <dbReference type="Pfam" id="PF08245"/>
    </source>
</evidence>
<proteinExistence type="predicted"/>
<name>A0A6I4VWN9_9BACL</name>
<dbReference type="SUPFAM" id="SSF53623">
    <property type="entry name" value="MurD-like peptide ligases, catalytic domain"/>
    <property type="match status" value="1"/>
</dbReference>
<dbReference type="InterPro" id="IPR036565">
    <property type="entry name" value="Mur-like_cat_sf"/>
</dbReference>